<dbReference type="InterPro" id="IPR032783">
    <property type="entry name" value="AraC_lig"/>
</dbReference>
<dbReference type="Proteomes" id="UP000464402">
    <property type="component" value="Chromosome"/>
</dbReference>
<keyword evidence="1" id="KW-0238">DNA-binding</keyword>
<evidence type="ECO:0000259" key="2">
    <source>
        <dbReference type="Pfam" id="PF12852"/>
    </source>
</evidence>
<name>A0A857F667_9GAMM</name>
<protein>
    <submittedName>
        <fullName evidence="3">AraC family transcriptional regulator</fullName>
    </submittedName>
</protein>
<feature type="domain" description="AraC-type transcription regulator ligand-binding" evidence="2">
    <location>
        <begin position="13"/>
        <end position="123"/>
    </location>
</feature>
<reference evidence="4" key="1">
    <citation type="submission" date="2019-09" db="EMBL/GenBank/DDBJ databases">
        <title>Yersinia canariae sp. nov., isolated from a human yersiniosis case.</title>
        <authorList>
            <person name="Nguyen S.V."/>
            <person name="Greig D."/>
            <person name="Hurley D."/>
            <person name="Cao Y."/>
            <person name="McCabe E."/>
            <person name="Mitchell M."/>
            <person name="Jenkins C."/>
            <person name="Fanning S."/>
        </authorList>
    </citation>
    <scope>NUCLEOTIDE SEQUENCE [LARGE SCALE GENOMIC DNA]</scope>
    <source>
        <strain evidence="4">NCTC 14382</strain>
    </source>
</reference>
<dbReference type="AlphaFoldDB" id="A0A857F667"/>
<dbReference type="EMBL" id="CP043727">
    <property type="protein sequence ID" value="QHB34574.1"/>
    <property type="molecule type" value="Genomic_DNA"/>
</dbReference>
<dbReference type="KEGG" id="yca:F0T03_01745"/>
<proteinExistence type="predicted"/>
<sequence length="136" mass="14991">MPVRPLRRWGRLWHRIVDNPSTPARWCEDIFAEGSGNGLSFGGDGEAADILCGYFSFDTAGAEPLLSLLPTVVVIPSDTTRSPLLEATLKLLAIESAEQHMGSRIVMSRLADVFFVQAIRAHCLREQTHKSWISGV</sequence>
<organism evidence="3 4">
    <name type="scientific">Yersinia canariae</name>
    <dbReference type="NCBI Taxonomy" id="2607663"/>
    <lineage>
        <taxon>Bacteria</taxon>
        <taxon>Pseudomonadati</taxon>
        <taxon>Pseudomonadota</taxon>
        <taxon>Gammaproteobacteria</taxon>
        <taxon>Enterobacterales</taxon>
        <taxon>Yersiniaceae</taxon>
        <taxon>Yersinia</taxon>
    </lineage>
</organism>
<accession>A0A857F667</accession>
<dbReference type="Pfam" id="PF12852">
    <property type="entry name" value="Cupin_6"/>
    <property type="match status" value="1"/>
</dbReference>
<gene>
    <name evidence="3" type="ORF">F0T03_01745</name>
</gene>
<evidence type="ECO:0000313" key="3">
    <source>
        <dbReference type="EMBL" id="QHB34574.1"/>
    </source>
</evidence>
<evidence type="ECO:0000256" key="1">
    <source>
        <dbReference type="ARBA" id="ARBA00023125"/>
    </source>
</evidence>
<evidence type="ECO:0000313" key="4">
    <source>
        <dbReference type="Proteomes" id="UP000464402"/>
    </source>
</evidence>
<dbReference type="GO" id="GO:0003677">
    <property type="term" value="F:DNA binding"/>
    <property type="evidence" value="ECO:0007669"/>
    <property type="project" value="UniProtKB-KW"/>
</dbReference>
<keyword evidence="4" id="KW-1185">Reference proteome</keyword>